<reference evidence="3 4" key="1">
    <citation type="submission" date="2019-01" db="EMBL/GenBank/DDBJ databases">
        <title>Vagococcus silagei sp. nov. isolated from brewer's grain.</title>
        <authorList>
            <person name="Guu J.-R."/>
        </authorList>
    </citation>
    <scope>NUCLEOTIDE SEQUENCE [LARGE SCALE GENOMIC DNA]</scope>
    <source>
        <strain evidence="3 4">2B-2</strain>
    </source>
</reference>
<dbReference type="PANTHER" id="PTHR48081:SF3">
    <property type="entry name" value="ALPHA_BETA HYDROLASE FOLD-3 DOMAIN-CONTAINING PROTEIN"/>
    <property type="match status" value="1"/>
</dbReference>
<evidence type="ECO:0000313" key="4">
    <source>
        <dbReference type="Proteomes" id="UP000310506"/>
    </source>
</evidence>
<dbReference type="PANTHER" id="PTHR48081">
    <property type="entry name" value="AB HYDROLASE SUPERFAMILY PROTEIN C4A8.06C"/>
    <property type="match status" value="1"/>
</dbReference>
<keyword evidence="1 3" id="KW-0378">Hydrolase</keyword>
<dbReference type="AlphaFoldDB" id="A0A4S3B644"/>
<name>A0A4S3B644_9ENTE</name>
<dbReference type="EMBL" id="SDGV01000015">
    <property type="protein sequence ID" value="THB61173.1"/>
    <property type="molecule type" value="Genomic_DNA"/>
</dbReference>
<protein>
    <submittedName>
        <fullName evidence="3">Alpha/beta hydrolase</fullName>
    </submittedName>
</protein>
<dbReference type="InterPro" id="IPR050300">
    <property type="entry name" value="GDXG_lipolytic_enzyme"/>
</dbReference>
<comment type="caution">
    <text evidence="3">The sequence shown here is derived from an EMBL/GenBank/DDBJ whole genome shotgun (WGS) entry which is preliminary data.</text>
</comment>
<dbReference type="RefSeq" id="WP_136136867.1">
    <property type="nucleotide sequence ID" value="NZ_SDGV01000015.1"/>
</dbReference>
<evidence type="ECO:0000256" key="1">
    <source>
        <dbReference type="ARBA" id="ARBA00022801"/>
    </source>
</evidence>
<dbReference type="InterPro" id="IPR029058">
    <property type="entry name" value="AB_hydrolase_fold"/>
</dbReference>
<dbReference type="SUPFAM" id="SSF53474">
    <property type="entry name" value="alpha/beta-Hydrolases"/>
    <property type="match status" value="1"/>
</dbReference>
<dbReference type="GO" id="GO:0016787">
    <property type="term" value="F:hydrolase activity"/>
    <property type="evidence" value="ECO:0007669"/>
    <property type="project" value="UniProtKB-KW"/>
</dbReference>
<organism evidence="3 4">
    <name type="scientific">Vagococcus silagei</name>
    <dbReference type="NCBI Taxonomy" id="2508885"/>
    <lineage>
        <taxon>Bacteria</taxon>
        <taxon>Bacillati</taxon>
        <taxon>Bacillota</taxon>
        <taxon>Bacilli</taxon>
        <taxon>Lactobacillales</taxon>
        <taxon>Enterococcaceae</taxon>
        <taxon>Vagococcus</taxon>
    </lineage>
</organism>
<proteinExistence type="predicted"/>
<keyword evidence="4" id="KW-1185">Reference proteome</keyword>
<evidence type="ECO:0000313" key="3">
    <source>
        <dbReference type="EMBL" id="THB61173.1"/>
    </source>
</evidence>
<dbReference type="InterPro" id="IPR013094">
    <property type="entry name" value="AB_hydrolase_3"/>
</dbReference>
<dbReference type="OrthoDB" id="9815425at2"/>
<dbReference type="Pfam" id="PF07859">
    <property type="entry name" value="Abhydrolase_3"/>
    <property type="match status" value="1"/>
</dbReference>
<feature type="domain" description="Alpha/beta hydrolase fold-3" evidence="2">
    <location>
        <begin position="25"/>
        <end position="161"/>
    </location>
</feature>
<accession>A0A4S3B644</accession>
<dbReference type="Gene3D" id="3.40.50.1820">
    <property type="entry name" value="alpha/beta hydrolase"/>
    <property type="match status" value="1"/>
</dbReference>
<dbReference type="Proteomes" id="UP000310506">
    <property type="component" value="Unassembled WGS sequence"/>
</dbReference>
<evidence type="ECO:0000259" key="2">
    <source>
        <dbReference type="Pfam" id="PF07859"/>
    </source>
</evidence>
<gene>
    <name evidence="3" type="ORF">ESZ54_06535</name>
</gene>
<sequence>MTTEIQITSGAKATLYPVKESSKYVIYFHGGGFVYGSRHDIPQALIEVFHHANLNVIALDYLLAPNTALENIITTATQDCLELITQTIKEQPFIFCGRSAGSYLMQAVTKCLNAQKESIPKALINFYGYSDLDNIDQKRELVPQKITPDMIKTFDLTTTVWDDPTLQRSLLYYYAVQEQLLSDYYQVKNNEKAFKLSKEDILNLPPTFGSASSTDAEVPFYYSKALKRSPQDKFVAVYDLEHDFLKETTNPQVIKVFTQLAKWLESL</sequence>